<gene>
    <name evidence="10" type="ORF">HII30_18995</name>
</gene>
<accession>A0A848MCQ6</accession>
<comment type="caution">
    <text evidence="10">The sequence shown here is derived from an EMBL/GenBank/DDBJ whole genome shotgun (WGS) entry which is preliminary data.</text>
</comment>
<dbReference type="EMBL" id="JABBPN010000024">
    <property type="protein sequence ID" value="NMO97853.1"/>
    <property type="molecule type" value="Genomic_DNA"/>
</dbReference>
<keyword evidence="2" id="KW-1003">Cell membrane</keyword>
<dbReference type="GO" id="GO:0005886">
    <property type="term" value="C:plasma membrane"/>
    <property type="evidence" value="ECO:0007669"/>
    <property type="project" value="UniProtKB-SubCell"/>
</dbReference>
<dbReference type="PANTHER" id="PTHR32089">
    <property type="entry name" value="METHYL-ACCEPTING CHEMOTAXIS PROTEIN MCPB"/>
    <property type="match status" value="1"/>
</dbReference>
<keyword evidence="7" id="KW-1133">Transmembrane helix</keyword>
<evidence type="ECO:0000256" key="2">
    <source>
        <dbReference type="ARBA" id="ARBA00022475"/>
    </source>
</evidence>
<dbReference type="PANTHER" id="PTHR32089:SF112">
    <property type="entry name" value="LYSOZYME-LIKE PROTEIN-RELATED"/>
    <property type="match status" value="1"/>
</dbReference>
<evidence type="ECO:0000256" key="7">
    <source>
        <dbReference type="SAM" id="Phobius"/>
    </source>
</evidence>
<dbReference type="Pfam" id="PF00015">
    <property type="entry name" value="MCPsignal"/>
    <property type="match status" value="1"/>
</dbReference>
<keyword evidence="7" id="KW-0812">Transmembrane</keyword>
<evidence type="ECO:0000256" key="1">
    <source>
        <dbReference type="ARBA" id="ARBA00004236"/>
    </source>
</evidence>
<name>A0A848MCQ6_PAELE</name>
<keyword evidence="3 7" id="KW-0472">Membrane</keyword>
<reference evidence="10 11" key="1">
    <citation type="submission" date="2020-04" db="EMBL/GenBank/DDBJ databases">
        <title>Paenibacillus algicola sp. nov., a novel marine bacterium producing alginate lyase.</title>
        <authorList>
            <person name="Huang H."/>
        </authorList>
    </citation>
    <scope>NUCLEOTIDE SEQUENCE [LARGE SCALE GENOMIC DNA]</scope>
    <source>
        <strain evidence="10 11">L7-75</strain>
    </source>
</reference>
<comment type="subcellular location">
    <subcellularLocation>
        <location evidence="1">Cell membrane</location>
    </subcellularLocation>
</comment>
<dbReference type="AlphaFoldDB" id="A0A848MCQ6"/>
<evidence type="ECO:0000313" key="11">
    <source>
        <dbReference type="Proteomes" id="UP000565468"/>
    </source>
</evidence>
<evidence type="ECO:0000256" key="6">
    <source>
        <dbReference type="PROSITE-ProRule" id="PRU00284"/>
    </source>
</evidence>
<evidence type="ECO:0000256" key="4">
    <source>
        <dbReference type="ARBA" id="ARBA00023224"/>
    </source>
</evidence>
<organism evidence="10 11">
    <name type="scientific">Paenibacillus lemnae</name>
    <dbReference type="NCBI Taxonomy" id="1330551"/>
    <lineage>
        <taxon>Bacteria</taxon>
        <taxon>Bacillati</taxon>
        <taxon>Bacillota</taxon>
        <taxon>Bacilli</taxon>
        <taxon>Bacillales</taxon>
        <taxon>Paenibacillaceae</taxon>
        <taxon>Paenibacillus</taxon>
    </lineage>
</organism>
<dbReference type="GO" id="GO:0007165">
    <property type="term" value="P:signal transduction"/>
    <property type="evidence" value="ECO:0007669"/>
    <property type="project" value="UniProtKB-KW"/>
</dbReference>
<feature type="transmembrane region" description="Helical" evidence="7">
    <location>
        <begin position="267"/>
        <end position="288"/>
    </location>
</feature>
<evidence type="ECO:0000313" key="10">
    <source>
        <dbReference type="EMBL" id="NMO97853.1"/>
    </source>
</evidence>
<dbReference type="PROSITE" id="PS50885">
    <property type="entry name" value="HAMP"/>
    <property type="match status" value="1"/>
</dbReference>
<feature type="domain" description="Methyl-accepting transducer" evidence="8">
    <location>
        <begin position="360"/>
        <end position="596"/>
    </location>
</feature>
<evidence type="ECO:0000259" key="8">
    <source>
        <dbReference type="PROSITE" id="PS50111"/>
    </source>
</evidence>
<evidence type="ECO:0000256" key="5">
    <source>
        <dbReference type="ARBA" id="ARBA00029447"/>
    </source>
</evidence>
<feature type="domain" description="HAMP" evidence="9">
    <location>
        <begin position="293"/>
        <end position="341"/>
    </location>
</feature>
<dbReference type="InterPro" id="IPR004089">
    <property type="entry name" value="MCPsignal_dom"/>
</dbReference>
<dbReference type="Pfam" id="PF00672">
    <property type="entry name" value="HAMP"/>
    <property type="match status" value="1"/>
</dbReference>
<dbReference type="CDD" id="cd11386">
    <property type="entry name" value="MCP_signal"/>
    <property type="match status" value="1"/>
</dbReference>
<dbReference type="InterPro" id="IPR003660">
    <property type="entry name" value="HAMP_dom"/>
</dbReference>
<dbReference type="Proteomes" id="UP000565468">
    <property type="component" value="Unassembled WGS sequence"/>
</dbReference>
<protein>
    <submittedName>
        <fullName evidence="10">Methyl-accepting chemotaxis protein</fullName>
    </submittedName>
</protein>
<dbReference type="Gene3D" id="6.10.340.10">
    <property type="match status" value="1"/>
</dbReference>
<sequence length="650" mass="71658">MAVVLFIVMFFFGYRQWQQMESDVEEQLLEKGSALVISLSKSLQAITEDDIRQGVTLSSGEQITGAELKERLFNDQLTVIPESEESARKRLEANPEAMEKPQKLFNGDEIPLWQYELKYSSAYDLYTDDKWQSVIDSFLVDSSVVFAIPAAYSENPLFAGYIATHNTTYSPTDEGSKDDWGDTGLLSQKYRANRVFNDLTGYQAAAYQDTSKVNLQKYPRVIGGVTVETWDISYPLMIDGQHWGGVRVALSKEKSDQIVAVQKQTVLIQYCVLFVTVLLAIYILNRLIVGSKLRQVLKAARNLNSGQADMTSRIPVKGKDELAELSGEVNFFIEKLENLLGKVRNYSGKLTLSSDQLASSAEYTRSITSQMTQSLDHTVQGTEVQSQAIRESSAAMDELAGGVRRVAEFAGSVSHSSSVMNQGAEHGHQSMKRTVEQMNMVTQATDAVEQAIHQLSRHSERIGEIAASVTAMSSQTHLLALNAAIEAAQAGEHGRGFSVIASEIRKLSEESRASSEQISDLIMRIQESNNNAVRSIQEGSHEVSRGIERMTETNTIFEELLASARSIDNQMSEISLAAEQMSAGTQEISASLEEVSQIAQGSAASSAEMAQGASRQAEAIEQTADLAVRLKHIANELERNTSQFILKQDK</sequence>
<evidence type="ECO:0000256" key="3">
    <source>
        <dbReference type="ARBA" id="ARBA00023136"/>
    </source>
</evidence>
<dbReference type="SMART" id="SM00283">
    <property type="entry name" value="MA"/>
    <property type="match status" value="1"/>
</dbReference>
<keyword evidence="4 6" id="KW-0807">Transducer</keyword>
<dbReference type="RefSeq" id="WP_169506626.1">
    <property type="nucleotide sequence ID" value="NZ_JABBPN010000024.1"/>
</dbReference>
<dbReference type="CDD" id="cd06225">
    <property type="entry name" value="HAMP"/>
    <property type="match status" value="1"/>
</dbReference>
<dbReference type="PROSITE" id="PS50111">
    <property type="entry name" value="CHEMOTAXIS_TRANSDUC_2"/>
    <property type="match status" value="1"/>
</dbReference>
<comment type="similarity">
    <text evidence="5">Belongs to the methyl-accepting chemotaxis (MCP) protein family.</text>
</comment>
<proteinExistence type="inferred from homology"/>
<dbReference type="SUPFAM" id="SSF58104">
    <property type="entry name" value="Methyl-accepting chemotaxis protein (MCP) signaling domain"/>
    <property type="match status" value="1"/>
</dbReference>
<evidence type="ECO:0000259" key="9">
    <source>
        <dbReference type="PROSITE" id="PS50885"/>
    </source>
</evidence>
<keyword evidence="11" id="KW-1185">Reference proteome</keyword>
<dbReference type="Gene3D" id="1.10.287.950">
    <property type="entry name" value="Methyl-accepting chemotaxis protein"/>
    <property type="match status" value="1"/>
</dbReference>